<gene>
    <name evidence="1" type="ORF">EDE11_102106</name>
</gene>
<organism evidence="1 2">
    <name type="scientific">Methylomonas methanica</name>
    <dbReference type="NCBI Taxonomy" id="421"/>
    <lineage>
        <taxon>Bacteria</taxon>
        <taxon>Pseudomonadati</taxon>
        <taxon>Pseudomonadota</taxon>
        <taxon>Gammaproteobacteria</taxon>
        <taxon>Methylococcales</taxon>
        <taxon>Methylococcaceae</taxon>
        <taxon>Methylomonas</taxon>
    </lineage>
</organism>
<keyword evidence="2" id="KW-1185">Reference proteome</keyword>
<dbReference type="InterPro" id="IPR029044">
    <property type="entry name" value="Nucleotide-diphossugar_trans"/>
</dbReference>
<accession>A0ABY2CRF1</accession>
<sequence length="302" mass="33919">MFYSIKDKLNRYRFSYTCRQVFNTAPVTAGTDQPVAVLTQLQHKDLTMFLVAIKTFANKVPLAKIFIINDGSLTAADQALLRSHLPIADIHDRTQFSVAGCPSGGCWERLLAIADFVKDYFVIQLDSDTLTLTDMPEVNECIATNTGFVIGTWDNQEIESMTVSSERVQKNNAPTMDSHVQMLAESRFINLDDCENLRYVRGCAGFSGFPKASFDKQFIVDFSRKIEKEIGAKWHQWGSEQVMSNVVVANLDKSMVLPHPKYTDCGRMKIPGTCFVHFIGECRFKTSRYADLAKNAIQALLG</sequence>
<protein>
    <recommendedName>
        <fullName evidence="3">Glycosyl transferase family 2</fullName>
    </recommendedName>
</protein>
<evidence type="ECO:0000313" key="1">
    <source>
        <dbReference type="EMBL" id="TCV87605.1"/>
    </source>
</evidence>
<evidence type="ECO:0008006" key="3">
    <source>
        <dbReference type="Google" id="ProtNLM"/>
    </source>
</evidence>
<dbReference type="Proteomes" id="UP000295649">
    <property type="component" value="Unassembled WGS sequence"/>
</dbReference>
<reference evidence="1 2" key="1">
    <citation type="submission" date="2019-03" db="EMBL/GenBank/DDBJ databases">
        <title>Systems level insights into methane cycling in arid and semi-arid ecosystems.</title>
        <authorList>
            <person name="Kalyuzhnaya M."/>
        </authorList>
    </citation>
    <scope>NUCLEOTIDE SEQUENCE [LARGE SCALE GENOMIC DNA]</scope>
    <source>
        <strain evidence="1 2">S-1</strain>
    </source>
</reference>
<dbReference type="SUPFAM" id="SSF53448">
    <property type="entry name" value="Nucleotide-diphospho-sugar transferases"/>
    <property type="match status" value="1"/>
</dbReference>
<comment type="caution">
    <text evidence="1">The sequence shown here is derived from an EMBL/GenBank/DDBJ whole genome shotgun (WGS) entry which is preliminary data.</text>
</comment>
<evidence type="ECO:0000313" key="2">
    <source>
        <dbReference type="Proteomes" id="UP000295649"/>
    </source>
</evidence>
<name>A0ABY2CRF1_METMH</name>
<proteinExistence type="predicted"/>
<dbReference type="EMBL" id="SMCN01000002">
    <property type="protein sequence ID" value="TCV87605.1"/>
    <property type="molecule type" value="Genomic_DNA"/>
</dbReference>